<proteinExistence type="predicted"/>
<dbReference type="Proteomes" id="UP000652720">
    <property type="component" value="Unassembled WGS sequence"/>
</dbReference>
<reference evidence="3" key="3">
    <citation type="journal article" date="2019" name="Int. J. Syst. Evol. Microbiol.">
        <title>The Global Catalogue of Microorganisms (GCM) 10K type strain sequencing project: providing services to taxonomists for standard genome sequencing and annotation.</title>
        <authorList>
            <consortium name="The Broad Institute Genomics Platform"/>
            <consortium name="The Broad Institute Genome Sequencing Center for Infectious Disease"/>
            <person name="Wu L."/>
            <person name="Ma J."/>
        </authorList>
    </citation>
    <scope>NUCLEOTIDE SEQUENCE [LARGE SCALE GENOMIC DNA]</scope>
    <source>
        <strain evidence="3">CGMCC 1.8884</strain>
    </source>
</reference>
<comment type="caution">
    <text evidence="1">The sequence shown here is derived from an EMBL/GenBank/DDBJ whole genome shotgun (WGS) entry which is preliminary data.</text>
</comment>
<dbReference type="RefSeq" id="WP_017870046.1">
    <property type="nucleotide sequence ID" value="NZ_BMLZ01000005.1"/>
</dbReference>
<gene>
    <name evidence="2" type="ORF">GCM10008021_06530</name>
    <name evidence="1" type="ORF">GCM10010914_12480</name>
</gene>
<dbReference type="InterPro" id="IPR011009">
    <property type="entry name" value="Kinase-like_dom_sf"/>
</dbReference>
<dbReference type="SUPFAM" id="SSF56112">
    <property type="entry name" value="Protein kinase-like (PK-like)"/>
    <property type="match status" value="1"/>
</dbReference>
<dbReference type="EMBL" id="BMLZ01000005">
    <property type="protein sequence ID" value="GGP29002.1"/>
    <property type="molecule type" value="Genomic_DNA"/>
</dbReference>
<dbReference type="EMBL" id="BMMA01000008">
    <property type="protein sequence ID" value="GGI79770.1"/>
    <property type="molecule type" value="Genomic_DNA"/>
</dbReference>
<protein>
    <submittedName>
        <fullName evidence="1">Uncharacterized protein</fullName>
    </submittedName>
</protein>
<organism evidence="1 4">
    <name type="scientific">Deinococcus wulumuqiensis</name>
    <dbReference type="NCBI Taxonomy" id="980427"/>
    <lineage>
        <taxon>Bacteria</taxon>
        <taxon>Thermotogati</taxon>
        <taxon>Deinococcota</taxon>
        <taxon>Deinococci</taxon>
        <taxon>Deinococcales</taxon>
        <taxon>Deinococcaceae</taxon>
        <taxon>Deinococcus</taxon>
    </lineage>
</organism>
<evidence type="ECO:0000313" key="2">
    <source>
        <dbReference type="EMBL" id="GGP29002.1"/>
    </source>
</evidence>
<dbReference type="AlphaFoldDB" id="A0AAV4K380"/>
<accession>A0AAV4K380</accession>
<evidence type="ECO:0000313" key="1">
    <source>
        <dbReference type="EMBL" id="GGI79770.1"/>
    </source>
</evidence>
<reference evidence="1" key="2">
    <citation type="journal article" date="2014" name="Int. J. Syst. Evol. Microbiol.">
        <title>Complete genome sequence of Corynebacterium casei LMG S-19264T (=DSM 44701T), isolated from a smear-ripened cheese.</title>
        <authorList>
            <consortium name="US DOE Joint Genome Institute (JGI-PGF)"/>
            <person name="Walter F."/>
            <person name="Albersmeier A."/>
            <person name="Kalinowski J."/>
            <person name="Ruckert C."/>
        </authorList>
    </citation>
    <scope>NUCLEOTIDE SEQUENCE</scope>
    <source>
        <strain evidence="1">CGMCC 1.8885</strain>
    </source>
</reference>
<reference evidence="1" key="4">
    <citation type="submission" date="2023-08" db="EMBL/GenBank/DDBJ databases">
        <authorList>
            <person name="Sun Q."/>
            <person name="Zhou Y."/>
        </authorList>
    </citation>
    <scope>NUCLEOTIDE SEQUENCE</scope>
    <source>
        <strain evidence="2">CGMCC 1.8884</strain>
        <strain evidence="1">CGMCC 1.8885</strain>
    </source>
</reference>
<evidence type="ECO:0000313" key="3">
    <source>
        <dbReference type="Proteomes" id="UP000630135"/>
    </source>
</evidence>
<name>A0AAV4K380_9DEIO</name>
<reference evidence="2" key="1">
    <citation type="journal article" date="2014" name="Int. J. Syst. Evol. Microbiol.">
        <title>Complete genome of a new Firmicutes species belonging to the dominant human colonic microbiota ('Ruminococcus bicirculans') reveals two chromosomes and a selective capacity to utilize plant glucans.</title>
        <authorList>
            <consortium name="NISC Comparative Sequencing Program"/>
            <person name="Wegmann U."/>
            <person name="Louis P."/>
            <person name="Goesmann A."/>
            <person name="Henrissat B."/>
            <person name="Duncan S.H."/>
            <person name="Flint H.J."/>
        </authorList>
    </citation>
    <scope>NUCLEOTIDE SEQUENCE</scope>
    <source>
        <strain evidence="2">CGMCC 1.8884</strain>
    </source>
</reference>
<dbReference type="Proteomes" id="UP000630135">
    <property type="component" value="Unassembled WGS sequence"/>
</dbReference>
<dbReference type="GeneID" id="59165511"/>
<sequence>MSFPALHSVLAPIALAGMVAETYGLPQPALTLLRRGLNDTSRVQSGEQRTILRVYRCGWRTPAEVGWELAFLQHLIRIPIESGSSRFNPSGCE</sequence>
<evidence type="ECO:0000313" key="4">
    <source>
        <dbReference type="Proteomes" id="UP000652720"/>
    </source>
</evidence>
<keyword evidence="3" id="KW-1185">Reference proteome</keyword>